<keyword evidence="4" id="KW-1185">Reference proteome</keyword>
<feature type="transmembrane region" description="Helical" evidence="2">
    <location>
        <begin position="33"/>
        <end position="54"/>
    </location>
</feature>
<dbReference type="OrthoDB" id="6137344at2759"/>
<gene>
    <name evidence="3" type="ORF">MCOR_5377</name>
</gene>
<organism evidence="3 4">
    <name type="scientific">Mytilus coruscus</name>
    <name type="common">Sea mussel</name>
    <dbReference type="NCBI Taxonomy" id="42192"/>
    <lineage>
        <taxon>Eukaryota</taxon>
        <taxon>Metazoa</taxon>
        <taxon>Spiralia</taxon>
        <taxon>Lophotrochozoa</taxon>
        <taxon>Mollusca</taxon>
        <taxon>Bivalvia</taxon>
        <taxon>Autobranchia</taxon>
        <taxon>Pteriomorphia</taxon>
        <taxon>Mytilida</taxon>
        <taxon>Mytiloidea</taxon>
        <taxon>Mytilidae</taxon>
        <taxon>Mytilinae</taxon>
        <taxon>Mytilus</taxon>
    </lineage>
</organism>
<accession>A0A6J8AB09</accession>
<dbReference type="AlphaFoldDB" id="A0A6J8AB09"/>
<feature type="transmembrane region" description="Helical" evidence="2">
    <location>
        <begin position="356"/>
        <end position="375"/>
    </location>
</feature>
<feature type="transmembrane region" description="Helical" evidence="2">
    <location>
        <begin position="494"/>
        <end position="513"/>
    </location>
</feature>
<feature type="region of interest" description="Disordered" evidence="1">
    <location>
        <begin position="179"/>
        <end position="237"/>
    </location>
</feature>
<dbReference type="Proteomes" id="UP000507470">
    <property type="component" value="Unassembled WGS sequence"/>
</dbReference>
<sequence length="771" mass="89036">MERQVIRERQTIQQSQEDTFLKRKTCLFRANKIDMTCGVLVLLTVLTTTFVIQLKLSTCDSHECDTYIHPRNINIFNMVLCIMGIAALLLYFILWSVNEKNEETVQVRQLKVNAYRSSEDNSRNSYKEFTLGQTPDWSVKQTYDVFAHFCKPMDGQYSVLCMLQIFEVSSIGARNCCTSKQGNQKHKSQSRPEHSNDEEKPLLSKNKTDDKDAHSKNLHQDPLTSEKSKNAYKDAENQSVNVDRTKALKELAFHRYTQMSGIAVIFLFIPDCATSIYSLGLNRINESYASSITVRRLNGAETCYFVYHILLYAVMLVLFMFCFYMLYGSKAYFEKLTDGKIPAFKSSHFTIQINDMSCGVLVLVSILTITFFIQLSLSTCDSPVCLDYINPRNAYIFNTVLCASGIAALVSYFILWKVNENNEEAVHIQQHKGKTDSLVKVFMWIFTFFTTLFSVISVLNGRAKKEKFNDLKSNGNITINCTYNSRYDESVFDYRIVQIIFCLLQSMFLQLTFNIRFYRCLLIKVVTFLIFWANASHFVLILVNAYVSSENDSKNSFDQCIRPYPGKIHWEIKDAYKLFARFCKPMEGEYSVLCMMQIFEVSSRGVRYYTTSDREKSVEHITHAKPEQANDEKKPLLSSHRIDNSEGYGEKLPQSILTCEKHEDTHENEIVIIRIQDDNLPKSTVDKQEGKYESLDRKKTMEKMAFYRFTHITGVAVIFLFIPDCALSIYSLAHDGVNKTYDDDHTFDSEKCIGRTSDINTNIFDFKSKRI</sequence>
<dbReference type="EMBL" id="CACVKT020000962">
    <property type="protein sequence ID" value="CAC5364269.1"/>
    <property type="molecule type" value="Genomic_DNA"/>
</dbReference>
<evidence type="ECO:0000313" key="4">
    <source>
        <dbReference type="Proteomes" id="UP000507470"/>
    </source>
</evidence>
<evidence type="ECO:0000256" key="2">
    <source>
        <dbReference type="SAM" id="Phobius"/>
    </source>
</evidence>
<evidence type="ECO:0000256" key="1">
    <source>
        <dbReference type="SAM" id="MobiDB-lite"/>
    </source>
</evidence>
<feature type="transmembrane region" description="Helical" evidence="2">
    <location>
        <begin position="395"/>
        <end position="416"/>
    </location>
</feature>
<feature type="compositionally biased region" description="Basic and acidic residues" evidence="1">
    <location>
        <begin position="190"/>
        <end position="236"/>
    </location>
</feature>
<keyword evidence="2" id="KW-1133">Transmembrane helix</keyword>
<reference evidence="3 4" key="1">
    <citation type="submission" date="2020-06" db="EMBL/GenBank/DDBJ databases">
        <authorList>
            <person name="Li R."/>
            <person name="Bekaert M."/>
        </authorList>
    </citation>
    <scope>NUCLEOTIDE SEQUENCE [LARGE SCALE GENOMIC DNA]</scope>
    <source>
        <strain evidence="4">wild</strain>
    </source>
</reference>
<name>A0A6J8AB09_MYTCO</name>
<feature type="transmembrane region" description="Helical" evidence="2">
    <location>
        <begin position="74"/>
        <end position="94"/>
    </location>
</feature>
<proteinExistence type="predicted"/>
<protein>
    <submittedName>
        <fullName evidence="3">Uncharacterized protein</fullName>
    </submittedName>
</protein>
<feature type="transmembrane region" description="Helical" evidence="2">
    <location>
        <begin position="262"/>
        <end position="284"/>
    </location>
</feature>
<feature type="transmembrane region" description="Helical" evidence="2">
    <location>
        <begin position="437"/>
        <end position="459"/>
    </location>
</feature>
<evidence type="ECO:0000313" key="3">
    <source>
        <dbReference type="EMBL" id="CAC5364269.1"/>
    </source>
</evidence>
<feature type="transmembrane region" description="Helical" evidence="2">
    <location>
        <begin position="304"/>
        <end position="327"/>
    </location>
</feature>
<keyword evidence="2" id="KW-0812">Transmembrane</keyword>
<keyword evidence="2" id="KW-0472">Membrane</keyword>
<feature type="transmembrane region" description="Helical" evidence="2">
    <location>
        <begin position="525"/>
        <end position="547"/>
    </location>
</feature>